<evidence type="ECO:0000256" key="3">
    <source>
        <dbReference type="ARBA" id="ARBA00023082"/>
    </source>
</evidence>
<dbReference type="InterPro" id="IPR039425">
    <property type="entry name" value="RNA_pol_sigma-70-like"/>
</dbReference>
<evidence type="ECO:0000256" key="4">
    <source>
        <dbReference type="ARBA" id="ARBA00023125"/>
    </source>
</evidence>
<dbReference type="PANTHER" id="PTHR43133:SF8">
    <property type="entry name" value="RNA POLYMERASE SIGMA FACTOR HI_1459-RELATED"/>
    <property type="match status" value="1"/>
</dbReference>
<dbReference type="InterPro" id="IPR007630">
    <property type="entry name" value="RNA_pol_sigma70_r4"/>
</dbReference>
<keyword evidence="3" id="KW-0731">Sigma factor</keyword>
<feature type="region of interest" description="Disordered" evidence="6">
    <location>
        <begin position="93"/>
        <end position="117"/>
    </location>
</feature>
<dbReference type="SUPFAM" id="SSF88946">
    <property type="entry name" value="Sigma2 domain of RNA polymerase sigma factors"/>
    <property type="match status" value="1"/>
</dbReference>
<gene>
    <name evidence="9" type="ORF">OKA05_20765</name>
</gene>
<evidence type="ECO:0000259" key="7">
    <source>
        <dbReference type="Pfam" id="PF04542"/>
    </source>
</evidence>
<dbReference type="InterPro" id="IPR014284">
    <property type="entry name" value="RNA_pol_sigma-70_dom"/>
</dbReference>
<reference evidence="9 10" key="1">
    <citation type="submission" date="2022-10" db="EMBL/GenBank/DDBJ databases">
        <title>Luteolibacter arcticus strain CCTCC AB 2014275, whole genome shotgun sequencing project.</title>
        <authorList>
            <person name="Zhao G."/>
            <person name="Shen L."/>
        </authorList>
    </citation>
    <scope>NUCLEOTIDE SEQUENCE [LARGE SCALE GENOMIC DNA]</scope>
    <source>
        <strain evidence="9 10">CCTCC AB 2014275</strain>
    </source>
</reference>
<keyword evidence="10" id="KW-1185">Reference proteome</keyword>
<dbReference type="Pfam" id="PF04542">
    <property type="entry name" value="Sigma70_r2"/>
    <property type="match status" value="1"/>
</dbReference>
<dbReference type="Gene3D" id="1.10.1740.10">
    <property type="match status" value="1"/>
</dbReference>
<feature type="domain" description="RNA polymerase sigma-70 region 4" evidence="8">
    <location>
        <begin position="127"/>
        <end position="174"/>
    </location>
</feature>
<feature type="compositionally biased region" description="Basic and acidic residues" evidence="6">
    <location>
        <begin position="93"/>
        <end position="103"/>
    </location>
</feature>
<dbReference type="Gene3D" id="1.10.10.10">
    <property type="entry name" value="Winged helix-like DNA-binding domain superfamily/Winged helix DNA-binding domain"/>
    <property type="match status" value="1"/>
</dbReference>
<accession>A0ABT3GNC9</accession>
<evidence type="ECO:0000313" key="9">
    <source>
        <dbReference type="EMBL" id="MCW1925007.1"/>
    </source>
</evidence>
<dbReference type="NCBIfam" id="TIGR02937">
    <property type="entry name" value="sigma70-ECF"/>
    <property type="match status" value="1"/>
</dbReference>
<keyword evidence="4" id="KW-0238">DNA-binding</keyword>
<protein>
    <submittedName>
        <fullName evidence="9">Sigma-70 family RNA polymerase sigma factor</fullName>
    </submittedName>
</protein>
<proteinExistence type="inferred from homology"/>
<comment type="similarity">
    <text evidence="1">Belongs to the sigma-70 factor family. ECF subfamily.</text>
</comment>
<dbReference type="InterPro" id="IPR013325">
    <property type="entry name" value="RNA_pol_sigma_r2"/>
</dbReference>
<evidence type="ECO:0000256" key="5">
    <source>
        <dbReference type="ARBA" id="ARBA00023163"/>
    </source>
</evidence>
<dbReference type="Proteomes" id="UP001320876">
    <property type="component" value="Unassembled WGS sequence"/>
</dbReference>
<dbReference type="Pfam" id="PF04545">
    <property type="entry name" value="Sigma70_r4"/>
    <property type="match status" value="1"/>
</dbReference>
<evidence type="ECO:0000256" key="2">
    <source>
        <dbReference type="ARBA" id="ARBA00023015"/>
    </source>
</evidence>
<evidence type="ECO:0000256" key="6">
    <source>
        <dbReference type="SAM" id="MobiDB-lite"/>
    </source>
</evidence>
<dbReference type="PANTHER" id="PTHR43133">
    <property type="entry name" value="RNA POLYMERASE ECF-TYPE SIGMA FACTO"/>
    <property type="match status" value="1"/>
</dbReference>
<dbReference type="InterPro" id="IPR007627">
    <property type="entry name" value="RNA_pol_sigma70_r2"/>
</dbReference>
<feature type="domain" description="RNA polymerase sigma-70 region 2" evidence="7">
    <location>
        <begin position="24"/>
        <end position="93"/>
    </location>
</feature>
<dbReference type="InterPro" id="IPR036388">
    <property type="entry name" value="WH-like_DNA-bd_sf"/>
</dbReference>
<dbReference type="InterPro" id="IPR013324">
    <property type="entry name" value="RNA_pol_sigma_r3/r4-like"/>
</dbReference>
<evidence type="ECO:0000259" key="8">
    <source>
        <dbReference type="Pfam" id="PF04545"/>
    </source>
</evidence>
<dbReference type="EMBL" id="JAPDDT010000011">
    <property type="protein sequence ID" value="MCW1925007.1"/>
    <property type="molecule type" value="Genomic_DNA"/>
</dbReference>
<name>A0ABT3GNC9_9BACT</name>
<comment type="caution">
    <text evidence="9">The sequence shown here is derived from an EMBL/GenBank/DDBJ whole genome shotgun (WGS) entry which is preliminary data.</text>
</comment>
<dbReference type="RefSeq" id="WP_264489115.1">
    <property type="nucleotide sequence ID" value="NZ_JAPDDT010000011.1"/>
</dbReference>
<evidence type="ECO:0000256" key="1">
    <source>
        <dbReference type="ARBA" id="ARBA00010641"/>
    </source>
</evidence>
<dbReference type="SUPFAM" id="SSF88659">
    <property type="entry name" value="Sigma3 and sigma4 domains of RNA polymerase sigma factors"/>
    <property type="match status" value="1"/>
</dbReference>
<organism evidence="9 10">
    <name type="scientific">Luteolibacter arcticus</name>
    <dbReference type="NCBI Taxonomy" id="1581411"/>
    <lineage>
        <taxon>Bacteria</taxon>
        <taxon>Pseudomonadati</taxon>
        <taxon>Verrucomicrobiota</taxon>
        <taxon>Verrucomicrobiia</taxon>
        <taxon>Verrucomicrobiales</taxon>
        <taxon>Verrucomicrobiaceae</taxon>
        <taxon>Luteolibacter</taxon>
    </lineage>
</organism>
<keyword evidence="5" id="KW-0804">Transcription</keyword>
<evidence type="ECO:0000313" key="10">
    <source>
        <dbReference type="Proteomes" id="UP001320876"/>
    </source>
</evidence>
<sequence length="580" mass="63551">MRTDDANLLGLFARERDESAFSELARRHGDLIFHTALRRTGNHAMAEDVSQQVLCALARKAAQLALTTGESGLAPWLHRATIFEASKALRAESSRQRRKELQHPDSMPATGPETSTWEEAMPHLDPALDTLGESDRGVLILHFFRRLSFREIATSTGKSADAVQKQSSRALEKLSRLLRSRGVILPAAVLAAGLTAESAKAAPATLVATLAGHAVSTTAILPLNPLLLMLTTKTKVLVPVVVIACAIPLGLQQAAISSGKRDLAGLTQHPTHSTATADAMAARKRLSRPPALDVGLSPNRDWQTLMEECFRSKTSTEFDAFNAKLGRIPPADLSRLIKEVTDSETPGMTKALFLGNLGRTLAETDPEAACKLIMDAFKGSPSFARLFNHANGEFLIKQWARRDPAAAQTWIESMKRDLKNGDWVPDAGVGKFQLPVFEQRLRDDPESARAWLGSQPPEARLELMRMVLSSHEVWLGEPNPAEAAAYLQYARETATPDAPPHTMLTRLTGQLMRHKRFPDVKSWFSSGQLAAEEKQVVAAAVARLSAKDSRQAPAIEDWLRTTMPKDADRLLQQAHDNLEK</sequence>
<keyword evidence="2" id="KW-0805">Transcription regulation</keyword>